<organism evidence="2 3">
    <name type="scientific">Segatella hominis</name>
    <dbReference type="NCBI Taxonomy" id="2518605"/>
    <lineage>
        <taxon>Bacteria</taxon>
        <taxon>Pseudomonadati</taxon>
        <taxon>Bacteroidota</taxon>
        <taxon>Bacteroidia</taxon>
        <taxon>Bacteroidales</taxon>
        <taxon>Prevotellaceae</taxon>
        <taxon>Segatella</taxon>
    </lineage>
</organism>
<evidence type="ECO:0000313" key="2">
    <source>
        <dbReference type="EMBL" id="TFH82748.1"/>
    </source>
</evidence>
<dbReference type="Proteomes" id="UP000297872">
    <property type="component" value="Unassembled WGS sequence"/>
</dbReference>
<dbReference type="Gene3D" id="3.60.10.10">
    <property type="entry name" value="Endonuclease/exonuclease/phosphatase"/>
    <property type="match status" value="1"/>
</dbReference>
<evidence type="ECO:0000313" key="3">
    <source>
        <dbReference type="Proteomes" id="UP000297872"/>
    </source>
</evidence>
<dbReference type="RefSeq" id="WP_134843029.1">
    <property type="nucleotide sequence ID" value="NZ_SGVY01000010.1"/>
</dbReference>
<dbReference type="InterPro" id="IPR036691">
    <property type="entry name" value="Endo/exonu/phosph_ase_sf"/>
</dbReference>
<proteinExistence type="predicted"/>
<keyword evidence="2" id="KW-0540">Nuclease</keyword>
<dbReference type="AlphaFoldDB" id="A0A4Y8VQX5"/>
<evidence type="ECO:0000259" key="1">
    <source>
        <dbReference type="Pfam" id="PF19580"/>
    </source>
</evidence>
<dbReference type="Pfam" id="PF19580">
    <property type="entry name" value="Exo_endo_phos_3"/>
    <property type="match status" value="2"/>
</dbReference>
<keyword evidence="2" id="KW-0255">Endonuclease</keyword>
<keyword evidence="3" id="KW-1185">Reference proteome</keyword>
<dbReference type="GeneID" id="302994706"/>
<sequence length="337" mass="38572">MFLSLLLSSFFTFVELNCENLFDTVHDSLKNDTEFLPESDYHWTRTRYWKKINHLSQEIIALGELATPYYIYNGSLNQSKKNQLQGKGRQNQWHLPDLVALCEVENDSAMIALTKRSLLRKAGYEYVMTSSPDERGIDVALMYQPFSFRLLHHHAIRIKRLSKTRPTRDILYAKGILMGKDTLHVFVVHAPSRRGGEAASRPYRLQVASQLSQAVDSIYSFNSDAKIIVTGDFNDYSDSPALLFLEHHQLVNISQDAHGRNGAKGTYRYHGEWRSLDQMLCSQSLVGQKIACEVGDLPFLLQEDDKYGGKKPFRSFLGPRYLGGYSDHLPLVAWFKL</sequence>
<gene>
    <name evidence="2" type="ORF">EXN75_05270</name>
</gene>
<reference evidence="2 3" key="1">
    <citation type="submission" date="2019-02" db="EMBL/GenBank/DDBJ databases">
        <title>Draft Genome Sequence of the Prevotella sp. BCRC 81118, Isolated from Human Feces.</title>
        <authorList>
            <person name="Huang C.-H."/>
        </authorList>
    </citation>
    <scope>NUCLEOTIDE SEQUENCE [LARGE SCALE GENOMIC DNA]</scope>
    <source>
        <strain evidence="2 3">BCRC 81118</strain>
    </source>
</reference>
<dbReference type="InterPro" id="IPR005135">
    <property type="entry name" value="Endo/exonuclease/phosphatase"/>
</dbReference>
<keyword evidence="2" id="KW-0378">Hydrolase</keyword>
<feature type="domain" description="Endonuclease/exonuclease/phosphatase" evidence="1">
    <location>
        <begin position="16"/>
        <end position="64"/>
    </location>
</feature>
<dbReference type="EMBL" id="SGVY01000010">
    <property type="protein sequence ID" value="TFH82748.1"/>
    <property type="molecule type" value="Genomic_DNA"/>
</dbReference>
<name>A0A4Y8VQX5_9BACT</name>
<protein>
    <submittedName>
        <fullName evidence="2">Endonuclease</fullName>
    </submittedName>
</protein>
<dbReference type="OrthoDB" id="9802724at2"/>
<dbReference type="PANTHER" id="PTHR42834:SF1">
    <property type="entry name" value="ENDONUCLEASE_EXONUCLEASE_PHOSPHATASE FAMILY PROTEIN (AFU_ORTHOLOGUE AFUA_3G09210)"/>
    <property type="match status" value="1"/>
</dbReference>
<comment type="caution">
    <text evidence="2">The sequence shown here is derived from an EMBL/GenBank/DDBJ whole genome shotgun (WGS) entry which is preliminary data.</text>
</comment>
<dbReference type="GO" id="GO:0004519">
    <property type="term" value="F:endonuclease activity"/>
    <property type="evidence" value="ECO:0007669"/>
    <property type="project" value="UniProtKB-KW"/>
</dbReference>
<dbReference type="SUPFAM" id="SSF56219">
    <property type="entry name" value="DNase I-like"/>
    <property type="match status" value="1"/>
</dbReference>
<accession>A0A4Y8VQX5</accession>
<feature type="domain" description="Endonuclease/exonuclease/phosphatase" evidence="1">
    <location>
        <begin position="94"/>
        <end position="332"/>
    </location>
</feature>
<dbReference type="PANTHER" id="PTHR42834">
    <property type="entry name" value="ENDONUCLEASE/EXONUCLEASE/PHOSPHATASE FAMILY PROTEIN (AFU_ORTHOLOGUE AFUA_3G09210)"/>
    <property type="match status" value="1"/>
</dbReference>